<dbReference type="InterPro" id="IPR032675">
    <property type="entry name" value="LRR_dom_sf"/>
</dbReference>
<keyword evidence="2" id="KW-1185">Reference proteome</keyword>
<gene>
    <name evidence="1" type="ORF">QTN89_28190</name>
</gene>
<evidence type="ECO:0000313" key="1">
    <source>
        <dbReference type="EMBL" id="MDM4019368.1"/>
    </source>
</evidence>
<dbReference type="RefSeq" id="WP_289167504.1">
    <property type="nucleotide sequence ID" value="NZ_JASZZN010000040.1"/>
</dbReference>
<sequence>MAISCAKGIDLAGLQYLSGLEYLTLETYKKPPDLGTFAKLRELSAEWSPALSVDERNKNLGKLTLFKYKCPASDFSCLPVIPSVKHLEINHSSIIFLTGIEQHQHVQAMFFHRFFNLKNIAAISGLSGGSLKRVKFEQCKKIEDLEQLGKLTNVAKITLDRCADVENLEFLNGCSALEEFVIMDTKIVSGDLSPLLDLPKLRYFGTFDKRHHSHTEAEINALLSSTDC</sequence>
<proteinExistence type="predicted"/>
<dbReference type="SUPFAM" id="SSF52058">
    <property type="entry name" value="L domain-like"/>
    <property type="match status" value="1"/>
</dbReference>
<organism evidence="1 2">
    <name type="scientific">Roseiconus lacunae</name>
    <dbReference type="NCBI Taxonomy" id="2605694"/>
    <lineage>
        <taxon>Bacteria</taxon>
        <taxon>Pseudomonadati</taxon>
        <taxon>Planctomycetota</taxon>
        <taxon>Planctomycetia</taxon>
        <taxon>Pirellulales</taxon>
        <taxon>Pirellulaceae</taxon>
        <taxon>Roseiconus</taxon>
    </lineage>
</organism>
<comment type="caution">
    <text evidence="1">The sequence shown here is derived from an EMBL/GenBank/DDBJ whole genome shotgun (WGS) entry which is preliminary data.</text>
</comment>
<dbReference type="EMBL" id="JASZZN010000040">
    <property type="protein sequence ID" value="MDM4019368.1"/>
    <property type="molecule type" value="Genomic_DNA"/>
</dbReference>
<protein>
    <submittedName>
        <fullName evidence="1">Uncharacterized protein</fullName>
    </submittedName>
</protein>
<evidence type="ECO:0000313" key="2">
    <source>
        <dbReference type="Proteomes" id="UP001239462"/>
    </source>
</evidence>
<accession>A0ABT7PS93</accession>
<dbReference type="Gene3D" id="3.80.10.10">
    <property type="entry name" value="Ribonuclease Inhibitor"/>
    <property type="match status" value="1"/>
</dbReference>
<name>A0ABT7PS93_9BACT</name>
<dbReference type="Proteomes" id="UP001239462">
    <property type="component" value="Unassembled WGS sequence"/>
</dbReference>
<reference evidence="1 2" key="1">
    <citation type="submission" date="2023-06" db="EMBL/GenBank/DDBJ databases">
        <title>Roseiconus lacunae JC819 isolated from Gulf of Mannar region, Tamil Nadu.</title>
        <authorList>
            <person name="Pk S."/>
            <person name="Ch S."/>
            <person name="Ch V.R."/>
        </authorList>
    </citation>
    <scope>NUCLEOTIDE SEQUENCE [LARGE SCALE GENOMIC DNA]</scope>
    <source>
        <strain evidence="1 2">JC819</strain>
    </source>
</reference>